<gene>
    <name evidence="1" type="ORF">LSALG_LOCUS34774</name>
</gene>
<keyword evidence="2" id="KW-1185">Reference proteome</keyword>
<evidence type="ECO:0000313" key="2">
    <source>
        <dbReference type="Proteomes" id="UP001177003"/>
    </source>
</evidence>
<protein>
    <submittedName>
        <fullName evidence="1">Uncharacterized protein</fullName>
    </submittedName>
</protein>
<proteinExistence type="predicted"/>
<organism evidence="1 2">
    <name type="scientific">Lactuca saligna</name>
    <name type="common">Willowleaf lettuce</name>
    <dbReference type="NCBI Taxonomy" id="75948"/>
    <lineage>
        <taxon>Eukaryota</taxon>
        <taxon>Viridiplantae</taxon>
        <taxon>Streptophyta</taxon>
        <taxon>Embryophyta</taxon>
        <taxon>Tracheophyta</taxon>
        <taxon>Spermatophyta</taxon>
        <taxon>Magnoliopsida</taxon>
        <taxon>eudicotyledons</taxon>
        <taxon>Gunneridae</taxon>
        <taxon>Pentapetalae</taxon>
        <taxon>asterids</taxon>
        <taxon>campanulids</taxon>
        <taxon>Asterales</taxon>
        <taxon>Asteraceae</taxon>
        <taxon>Cichorioideae</taxon>
        <taxon>Cichorieae</taxon>
        <taxon>Lactucinae</taxon>
        <taxon>Lactuca</taxon>
    </lineage>
</organism>
<name>A0AA36EGN2_LACSI</name>
<dbReference type="AlphaFoldDB" id="A0AA36EGN2"/>
<dbReference type="Proteomes" id="UP001177003">
    <property type="component" value="Chromosome 8"/>
</dbReference>
<evidence type="ECO:0000313" key="1">
    <source>
        <dbReference type="EMBL" id="CAI9295856.1"/>
    </source>
</evidence>
<reference evidence="1" key="1">
    <citation type="submission" date="2023-04" db="EMBL/GenBank/DDBJ databases">
        <authorList>
            <person name="Vijverberg K."/>
            <person name="Xiong W."/>
            <person name="Schranz E."/>
        </authorList>
    </citation>
    <scope>NUCLEOTIDE SEQUENCE</scope>
</reference>
<dbReference type="EMBL" id="OX465084">
    <property type="protein sequence ID" value="CAI9295856.1"/>
    <property type="molecule type" value="Genomic_DNA"/>
</dbReference>
<accession>A0AA36EGN2</accession>
<sequence>MVISDDDGDGGSGEQPFVRRKIGRDSIVFSALEAAFASGEDISDRALKRSRSLDPDAFHSFASTLGVVRPFLYVSQLNANNPPRYANIPHPFGHIYISSWEYRREQGLMDPKVVIPFF</sequence>